<evidence type="ECO:0000313" key="1">
    <source>
        <dbReference type="EMBL" id="GJE62292.1"/>
    </source>
</evidence>
<protein>
    <submittedName>
        <fullName evidence="1">Ferredoxin--NADP reductase</fullName>
    </submittedName>
</protein>
<keyword evidence="2" id="KW-1185">Reference proteome</keyword>
<dbReference type="PANTHER" id="PTHR21197:SF0">
    <property type="entry name" value="UDP-GALACTOPYRANOSE MUTASE"/>
    <property type="match status" value="1"/>
</dbReference>
<evidence type="ECO:0000313" key="2">
    <source>
        <dbReference type="Proteomes" id="UP001055057"/>
    </source>
</evidence>
<reference evidence="1" key="1">
    <citation type="journal article" date="2021" name="Front. Microbiol.">
        <title>Comprehensive Comparative Genomics and Phenotyping of Methylobacterium Species.</title>
        <authorList>
            <person name="Alessa O."/>
            <person name="Ogura Y."/>
            <person name="Fujitani Y."/>
            <person name="Takami H."/>
            <person name="Hayashi T."/>
            <person name="Sahin N."/>
            <person name="Tani A."/>
        </authorList>
    </citation>
    <scope>NUCLEOTIDE SEQUENCE</scope>
    <source>
        <strain evidence="1">DSM 23632</strain>
    </source>
</reference>
<reference evidence="1" key="2">
    <citation type="submission" date="2021-08" db="EMBL/GenBank/DDBJ databases">
        <authorList>
            <person name="Tani A."/>
            <person name="Ola A."/>
            <person name="Ogura Y."/>
            <person name="Katsura K."/>
            <person name="Hayashi T."/>
        </authorList>
    </citation>
    <scope>NUCLEOTIDE SEQUENCE</scope>
    <source>
        <strain evidence="1">DSM 23632</strain>
    </source>
</reference>
<dbReference type="SUPFAM" id="SSF51905">
    <property type="entry name" value="FAD/NAD(P)-binding domain"/>
    <property type="match status" value="1"/>
</dbReference>
<dbReference type="InterPro" id="IPR036188">
    <property type="entry name" value="FAD/NAD-bd_sf"/>
</dbReference>
<dbReference type="Proteomes" id="UP001055057">
    <property type="component" value="Unassembled WGS sequence"/>
</dbReference>
<dbReference type="Pfam" id="PF13450">
    <property type="entry name" value="NAD_binding_8"/>
    <property type="match status" value="1"/>
</dbReference>
<gene>
    <name evidence="1" type="ORF">MPOCJGCO_4425</name>
</gene>
<dbReference type="RefSeq" id="WP_238184944.1">
    <property type="nucleotide sequence ID" value="NZ_BPRB01000302.1"/>
</dbReference>
<name>A0ABQ4U606_9HYPH</name>
<accession>A0ABQ4U606</accession>
<dbReference type="PANTHER" id="PTHR21197">
    <property type="entry name" value="UDP-GALACTOPYRANOSE MUTASE"/>
    <property type="match status" value="1"/>
</dbReference>
<comment type="caution">
    <text evidence="1">The sequence shown here is derived from an EMBL/GenBank/DDBJ whole genome shotgun (WGS) entry which is preliminary data.</text>
</comment>
<dbReference type="EMBL" id="BPRB01000302">
    <property type="protein sequence ID" value="GJE62292.1"/>
    <property type="molecule type" value="Genomic_DNA"/>
</dbReference>
<organism evidence="1 2">
    <name type="scientific">Methylobacterium trifolii</name>
    <dbReference type="NCBI Taxonomy" id="1003092"/>
    <lineage>
        <taxon>Bacteria</taxon>
        <taxon>Pseudomonadati</taxon>
        <taxon>Pseudomonadota</taxon>
        <taxon>Alphaproteobacteria</taxon>
        <taxon>Hyphomicrobiales</taxon>
        <taxon>Methylobacteriaceae</taxon>
        <taxon>Methylobacterium</taxon>
    </lineage>
</organism>
<proteinExistence type="predicted"/>
<sequence length="430" mass="48210">MTLSEIIRYDVIILGAGVTGLTTADVLANRGLKVCLIDDYPEPGGNHLSWTIDSFTFDIGAIFFWTDNPMFKVFPGMRSLCLPIDYRVEKISRRAKVVAYPFDIRKELLFRSPLYVMQVFFQIARQRLSFTRRVSSVRDFIRYYLGETLLQDTGLAEYFTRFYGIPPQDISYDFATTRMGWISNNASIRSRVKRWGARRQVGQHGTALARPKRGFAELYRVAVAQLVAKNVTIILDAGLSRTTVQPAGFSVTTRDVTVSGARLISTIPLARTLTLLGLDSEIAPPSSNLTTLFCKFRGDRNFESVVLYNFHSEGLWKRLTVHSDYYGMSEGWQYLSVEITDRAGNCPPGPLFEDFQRSVSAVGLFDGDLVLVDSIRTAFAYPVYDMTAAAKRDASMSLLDGLGIELLGRQGAFKYMASSKVAVDNVLRSI</sequence>
<dbReference type="Gene3D" id="3.50.50.60">
    <property type="entry name" value="FAD/NAD(P)-binding domain"/>
    <property type="match status" value="1"/>
</dbReference>